<dbReference type="InterPro" id="IPR019376">
    <property type="entry name" value="Myeloid_leukemia_factor"/>
</dbReference>
<comment type="similarity">
    <text evidence="2">Belongs to the MLF family.</text>
</comment>
<reference evidence="6" key="2">
    <citation type="journal article" date="2024" name="Plant">
        <title>Genomic evolution and insights into agronomic trait innovations of Sesamum species.</title>
        <authorList>
            <person name="Miao H."/>
            <person name="Wang L."/>
            <person name="Qu L."/>
            <person name="Liu H."/>
            <person name="Sun Y."/>
            <person name="Le M."/>
            <person name="Wang Q."/>
            <person name="Wei S."/>
            <person name="Zheng Y."/>
            <person name="Lin W."/>
            <person name="Duan Y."/>
            <person name="Cao H."/>
            <person name="Xiong S."/>
            <person name="Wang X."/>
            <person name="Wei L."/>
            <person name="Li C."/>
            <person name="Ma Q."/>
            <person name="Ju M."/>
            <person name="Zhao R."/>
            <person name="Li G."/>
            <person name="Mu C."/>
            <person name="Tian Q."/>
            <person name="Mei H."/>
            <person name="Zhang T."/>
            <person name="Gao T."/>
            <person name="Zhang H."/>
        </authorList>
    </citation>
    <scope>NUCLEOTIDE SEQUENCE</scope>
    <source>
        <strain evidence="6">KEN1</strain>
    </source>
</reference>
<keyword evidence="4" id="KW-0597">Phosphoprotein</keyword>
<evidence type="ECO:0008006" key="7">
    <source>
        <dbReference type="Google" id="ProtNLM"/>
    </source>
</evidence>
<dbReference type="PANTHER" id="PTHR13105">
    <property type="entry name" value="MYELOID LEUKEMIA FACTOR"/>
    <property type="match status" value="1"/>
</dbReference>
<organism evidence="6">
    <name type="scientific">Sesamum latifolium</name>
    <dbReference type="NCBI Taxonomy" id="2727402"/>
    <lineage>
        <taxon>Eukaryota</taxon>
        <taxon>Viridiplantae</taxon>
        <taxon>Streptophyta</taxon>
        <taxon>Embryophyta</taxon>
        <taxon>Tracheophyta</taxon>
        <taxon>Spermatophyta</taxon>
        <taxon>Magnoliopsida</taxon>
        <taxon>eudicotyledons</taxon>
        <taxon>Gunneridae</taxon>
        <taxon>Pentapetalae</taxon>
        <taxon>asterids</taxon>
        <taxon>lamiids</taxon>
        <taxon>Lamiales</taxon>
        <taxon>Pedaliaceae</taxon>
        <taxon>Sesamum</taxon>
    </lineage>
</organism>
<evidence type="ECO:0000256" key="3">
    <source>
        <dbReference type="ARBA" id="ARBA00022490"/>
    </source>
</evidence>
<evidence type="ECO:0000256" key="1">
    <source>
        <dbReference type="ARBA" id="ARBA00004496"/>
    </source>
</evidence>
<feature type="compositionally biased region" description="Low complexity" evidence="5">
    <location>
        <begin position="298"/>
        <end position="307"/>
    </location>
</feature>
<sequence>MQGGRDPFFGFGDPFGGFGSFGSFGGQRSLISNFFGGRNPFDDPFFTRPFGSMFESDFFGSTGGPFMNPHASGFLEHQPAQPNRSRGPIIEELNSDDEKDEKESQKEIKENPRKHGRSSREPLVEDPDDEATGVFYVPMFEYTFALGGCLMLPFGLAEKKSKQMSHRNDINQMHHVRSQPQSHSFTFQSSTVSYGGANGPYYTSSRTRRMGSDGLTFEECKEANSSTGQATHRVSRGIHDKGHSLTRKLKSDGHVDTMQTLHNLNEDDLAGFEEAWKGNVRKHLPGLGEEFTVQDVTRSASSSQQRSNRGGWALPSTERSNNPGSLKPEVGGTAGSRHHSGRMRTHPSDGAGSSRFRTNGAGSSNQVQRH</sequence>
<comment type="caution">
    <text evidence="6">The sequence shown here is derived from an EMBL/GenBank/DDBJ whole genome shotgun (WGS) entry which is preliminary data.</text>
</comment>
<accession>A0AAW2SSF3</accession>
<feature type="compositionally biased region" description="Basic residues" evidence="5">
    <location>
        <begin position="336"/>
        <end position="345"/>
    </location>
</feature>
<feature type="region of interest" description="Disordered" evidence="5">
    <location>
        <begin position="292"/>
        <end position="370"/>
    </location>
</feature>
<feature type="compositionally biased region" description="Polar residues" evidence="5">
    <location>
        <begin position="355"/>
        <end position="370"/>
    </location>
</feature>
<keyword evidence="3" id="KW-0963">Cytoplasm</keyword>
<dbReference type="Pfam" id="PF10248">
    <property type="entry name" value="Mlf1IP"/>
    <property type="match status" value="1"/>
</dbReference>
<evidence type="ECO:0000313" key="6">
    <source>
        <dbReference type="EMBL" id="KAL0395372.1"/>
    </source>
</evidence>
<dbReference type="EMBL" id="JACGWN010000016">
    <property type="protein sequence ID" value="KAL0395372.1"/>
    <property type="molecule type" value="Genomic_DNA"/>
</dbReference>
<feature type="compositionally biased region" description="Basic and acidic residues" evidence="5">
    <location>
        <begin position="101"/>
        <end position="123"/>
    </location>
</feature>
<feature type="region of interest" description="Disordered" evidence="5">
    <location>
        <begin position="69"/>
        <end position="128"/>
    </location>
</feature>
<evidence type="ECO:0000256" key="4">
    <source>
        <dbReference type="ARBA" id="ARBA00022553"/>
    </source>
</evidence>
<evidence type="ECO:0000256" key="5">
    <source>
        <dbReference type="SAM" id="MobiDB-lite"/>
    </source>
</evidence>
<dbReference type="AlphaFoldDB" id="A0AAW2SSF3"/>
<comment type="subcellular location">
    <subcellularLocation>
        <location evidence="1">Cytoplasm</location>
    </subcellularLocation>
</comment>
<name>A0AAW2SSF3_9LAMI</name>
<evidence type="ECO:0000256" key="2">
    <source>
        <dbReference type="ARBA" id="ARBA00008332"/>
    </source>
</evidence>
<dbReference type="GO" id="GO:0005737">
    <property type="term" value="C:cytoplasm"/>
    <property type="evidence" value="ECO:0007669"/>
    <property type="project" value="UniProtKB-SubCell"/>
</dbReference>
<reference evidence="6" key="1">
    <citation type="submission" date="2020-06" db="EMBL/GenBank/DDBJ databases">
        <authorList>
            <person name="Li T."/>
            <person name="Hu X."/>
            <person name="Zhang T."/>
            <person name="Song X."/>
            <person name="Zhang H."/>
            <person name="Dai N."/>
            <person name="Sheng W."/>
            <person name="Hou X."/>
            <person name="Wei L."/>
        </authorList>
    </citation>
    <scope>NUCLEOTIDE SEQUENCE</scope>
    <source>
        <strain evidence="6">KEN1</strain>
        <tissue evidence="6">Leaf</tissue>
    </source>
</reference>
<gene>
    <name evidence="6" type="ORF">Slati_4503400</name>
</gene>
<protein>
    <recommendedName>
        <fullName evidence="7">Glycine-rich protein</fullName>
    </recommendedName>
</protein>
<proteinExistence type="inferred from homology"/>